<feature type="region of interest" description="Disordered" evidence="1">
    <location>
        <begin position="385"/>
        <end position="410"/>
    </location>
</feature>
<dbReference type="AlphaFoldDB" id="A0A151IUJ5"/>
<evidence type="ECO:0000313" key="2">
    <source>
        <dbReference type="EMBL" id="KYN11096.1"/>
    </source>
</evidence>
<feature type="region of interest" description="Disordered" evidence="1">
    <location>
        <begin position="330"/>
        <end position="349"/>
    </location>
</feature>
<feature type="region of interest" description="Disordered" evidence="1">
    <location>
        <begin position="48"/>
        <end position="74"/>
    </location>
</feature>
<accession>A0A151IUJ5</accession>
<feature type="compositionally biased region" description="Polar residues" evidence="1">
    <location>
        <begin position="48"/>
        <end position="67"/>
    </location>
</feature>
<name>A0A151IUJ5_9HYME</name>
<gene>
    <name evidence="2" type="ORF">ALC57_16755</name>
</gene>
<dbReference type="EMBL" id="KQ980956">
    <property type="protein sequence ID" value="KYN11096.1"/>
    <property type="molecule type" value="Genomic_DNA"/>
</dbReference>
<organism evidence="2 3">
    <name type="scientific">Trachymyrmex cornetzi</name>
    <dbReference type="NCBI Taxonomy" id="471704"/>
    <lineage>
        <taxon>Eukaryota</taxon>
        <taxon>Metazoa</taxon>
        <taxon>Ecdysozoa</taxon>
        <taxon>Arthropoda</taxon>
        <taxon>Hexapoda</taxon>
        <taxon>Insecta</taxon>
        <taxon>Pterygota</taxon>
        <taxon>Neoptera</taxon>
        <taxon>Endopterygota</taxon>
        <taxon>Hymenoptera</taxon>
        <taxon>Apocrita</taxon>
        <taxon>Aculeata</taxon>
        <taxon>Formicoidea</taxon>
        <taxon>Formicidae</taxon>
        <taxon>Myrmicinae</taxon>
        <taxon>Trachymyrmex</taxon>
    </lineage>
</organism>
<keyword evidence="3" id="KW-1185">Reference proteome</keyword>
<sequence length="644" mass="72432">MDRKQLEEMSIDQLKSEAQRFNITIVEDRYKLIEDILNFIEKQNVQTRSAKTAGTPKTITRQTSTPPSLSPVPEQAWQVTPNVESLITALITPMQQMHSQILETQQTQQALLQEMLLALTARNAISQPAQLEQPTQVQESVSPRSHSSSQPSQRSTLSTISASQAISLLASQVPEFGGTESENVQLWIQRIDQVARIHKVPDDVILLAASSKLTNIARKWYDIGSGSMLESWQGFRESILRRFTRRILYHVAIQKVESRKWNYTKETFLEYAMEKITLMHNLELSQESTIHLLISGIGSRSLRELATSLKAVSVDEFLDSMHQIASVSFEHDKRSETKTSMAKDAAHKPRIKAAANGNQSEKGGTAIVCTFCKIPGHERDKCFKLQRRKEQSTQQASSAPASSSSATVPVATVTADESADDDDALIAHVQASGKNIFIQNLALKVSSINNTVCNLRTLVDTGSPISFIKHSIVKKFFFNTRISNSVPKVTYRALNGINNTPSKLLFGYDQRNHMDAPLSEFVNELAKIDTDLELERSRDRNLAIETNEKLKQYNKQYFDKRHVTPTVYKLKDLVMIRNLHAKVGQNSKFDPPYKGPYQIAKILDFDRYLIQDVPGFNLSAKPYTAVLSTDKLKPWIRPVCETGS</sequence>
<feature type="compositionally biased region" description="Polar residues" evidence="1">
    <location>
        <begin position="129"/>
        <end position="139"/>
    </location>
</feature>
<protein>
    <submittedName>
        <fullName evidence="2">Uncharacterized protein</fullName>
    </submittedName>
</protein>
<dbReference type="Proteomes" id="UP000078492">
    <property type="component" value="Unassembled WGS sequence"/>
</dbReference>
<evidence type="ECO:0000313" key="3">
    <source>
        <dbReference type="Proteomes" id="UP000078492"/>
    </source>
</evidence>
<dbReference type="STRING" id="471704.A0A151IUJ5"/>
<proteinExistence type="predicted"/>
<feature type="region of interest" description="Disordered" evidence="1">
    <location>
        <begin position="129"/>
        <end position="156"/>
    </location>
</feature>
<feature type="compositionally biased region" description="Low complexity" evidence="1">
    <location>
        <begin position="392"/>
        <end position="410"/>
    </location>
</feature>
<reference evidence="2 3" key="1">
    <citation type="submission" date="2015-09" db="EMBL/GenBank/DDBJ databases">
        <title>Trachymyrmex cornetzi WGS genome.</title>
        <authorList>
            <person name="Nygaard S."/>
            <person name="Hu H."/>
            <person name="Boomsma J."/>
            <person name="Zhang G."/>
        </authorList>
    </citation>
    <scope>NUCLEOTIDE SEQUENCE [LARGE SCALE GENOMIC DNA]</scope>
    <source>
        <strain evidence="2">Tcor2-1</strain>
        <tissue evidence="2">Whole body</tissue>
    </source>
</reference>
<evidence type="ECO:0000256" key="1">
    <source>
        <dbReference type="SAM" id="MobiDB-lite"/>
    </source>
</evidence>
<feature type="compositionally biased region" description="Low complexity" evidence="1">
    <location>
        <begin position="140"/>
        <end position="156"/>
    </location>
</feature>